<evidence type="ECO:0000313" key="1">
    <source>
        <dbReference type="EMBL" id="MEN1946259.1"/>
    </source>
</evidence>
<keyword evidence="2" id="KW-1185">Reference proteome</keyword>
<evidence type="ECO:0000313" key="2">
    <source>
        <dbReference type="Proteomes" id="UP001425155"/>
    </source>
</evidence>
<reference evidence="1 2" key="1">
    <citation type="submission" date="2024-03" db="EMBL/GenBank/DDBJ databases">
        <title>YIM 134122 draft genome.</title>
        <authorList>
            <person name="Zuo S."/>
            <person name="Xiong L."/>
        </authorList>
    </citation>
    <scope>NUCLEOTIDE SEQUENCE [LARGE SCALE GENOMIC DNA]</scope>
    <source>
        <strain evidence="1 2">YIM 134122</strain>
    </source>
</reference>
<accession>A0ABU9W2N7</accession>
<dbReference type="EMBL" id="JBCLVG010000001">
    <property type="protein sequence ID" value="MEN1946259.1"/>
    <property type="molecule type" value="Genomic_DNA"/>
</dbReference>
<gene>
    <name evidence="1" type="ORF">WJX64_06870</name>
</gene>
<proteinExistence type="predicted"/>
<name>A0ABU9W2N7_9MICO</name>
<sequence length="71" mass="8017">MMNGWKSAVEEAEQRHGLRIGYGVYDRAGRFHEIVDLGVFDWVAQLTSNRRHRFVASAIGLQLLPVLFSGS</sequence>
<dbReference type="Proteomes" id="UP001425155">
    <property type="component" value="Unassembled WGS sequence"/>
</dbReference>
<dbReference type="RefSeq" id="WP_342112718.1">
    <property type="nucleotide sequence ID" value="NZ_JBCAUN010000001.1"/>
</dbReference>
<comment type="caution">
    <text evidence="1">The sequence shown here is derived from an EMBL/GenBank/DDBJ whole genome shotgun (WGS) entry which is preliminary data.</text>
</comment>
<organism evidence="1 2">
    <name type="scientific">Leifsonia stereocauli</name>
    <dbReference type="NCBI Taxonomy" id="3134136"/>
    <lineage>
        <taxon>Bacteria</taxon>
        <taxon>Bacillati</taxon>
        <taxon>Actinomycetota</taxon>
        <taxon>Actinomycetes</taxon>
        <taxon>Micrococcales</taxon>
        <taxon>Microbacteriaceae</taxon>
        <taxon>Leifsonia</taxon>
    </lineage>
</organism>
<protein>
    <submittedName>
        <fullName evidence="1">Uncharacterized protein</fullName>
    </submittedName>
</protein>